<name>A0A5K1UYE1_ENTHI</name>
<dbReference type="VEuPathDB" id="AmoebaDB:EHI_064520"/>
<dbReference type="SUPFAM" id="SSF56104">
    <property type="entry name" value="SAICAR synthase-like"/>
    <property type="match status" value="1"/>
</dbReference>
<evidence type="ECO:0000256" key="3">
    <source>
        <dbReference type="ARBA" id="ARBA00022777"/>
    </source>
</evidence>
<gene>
    <name evidence="5" type="ORF">CL6EHI_064520</name>
</gene>
<dbReference type="VEuPathDB" id="AmoebaDB:EHI5A_026580"/>
<dbReference type="InterPro" id="IPR005522">
    <property type="entry name" value="IPK"/>
</dbReference>
<dbReference type="GO" id="GO:0032958">
    <property type="term" value="P:inositol phosphate biosynthetic process"/>
    <property type="evidence" value="ECO:0007669"/>
    <property type="project" value="InterPro"/>
</dbReference>
<dbReference type="EMBL" id="BDEQ01000001">
    <property type="protein sequence ID" value="GAT94600.1"/>
    <property type="molecule type" value="Genomic_DNA"/>
</dbReference>
<comment type="similarity">
    <text evidence="1 4">Belongs to the inositol phosphokinase (IPK) family.</text>
</comment>
<dbReference type="VEuPathDB" id="AmoebaDB:EHI8A_070300"/>
<reference evidence="5 6" key="1">
    <citation type="submission" date="2016-05" db="EMBL/GenBank/DDBJ databases">
        <title>First whole genome sequencing of Entamoeba histolytica HM1:IMSS-clone-6.</title>
        <authorList>
            <person name="Mukherjee Avik.K."/>
            <person name="Izumyama S."/>
            <person name="Nakada-Tsukui K."/>
            <person name="Nozaki T."/>
        </authorList>
    </citation>
    <scope>NUCLEOTIDE SEQUENCE [LARGE SCALE GENOMIC DNA]</scope>
    <source>
        <strain evidence="5 6">HM1:IMSS clone 6</strain>
    </source>
</reference>
<dbReference type="VEuPathDB" id="AmoebaDB:EHI7A_066100"/>
<organism evidence="5 6">
    <name type="scientific">Entamoeba histolytica</name>
    <dbReference type="NCBI Taxonomy" id="5759"/>
    <lineage>
        <taxon>Eukaryota</taxon>
        <taxon>Amoebozoa</taxon>
        <taxon>Evosea</taxon>
        <taxon>Archamoebae</taxon>
        <taxon>Mastigamoebida</taxon>
        <taxon>Entamoebidae</taxon>
        <taxon>Entamoeba</taxon>
    </lineage>
</organism>
<dbReference type="OMA" id="NDRESLC"/>
<comment type="caution">
    <text evidence="5">The sequence shown here is derived from an EMBL/GenBank/DDBJ whole genome shotgun (WGS) entry which is preliminary data.</text>
</comment>
<keyword evidence="3 4" id="KW-0418">Kinase</keyword>
<evidence type="ECO:0000313" key="6">
    <source>
        <dbReference type="Proteomes" id="UP000078387"/>
    </source>
</evidence>
<proteinExistence type="inferred from homology"/>
<sequence length="248" mass="29395">MDLPYITKYLIHNSQFQAGGHQGCIIQKGNYLIKKISYKRELEFYLENKDLIDWKGLIPYFFNSFIFNNDTFISIENIISKYLKPCVLDIKIGNKTWCDETDENRKKERIKLDALTTQNTLGFRFCGMTITQKDGYSFSINKKIHLEIHSREETIKLLSIFINQLGFEKDRIINYYLQQMEKIKNCINKMKYHFFSSSLLFVYDIESYQCDCRMIDFSHYYNMSTHISKINDGVIEGINTLSSLFKNI</sequence>
<dbReference type="GO" id="GO:0005737">
    <property type="term" value="C:cytoplasm"/>
    <property type="evidence" value="ECO:0007669"/>
    <property type="project" value="TreeGrafter"/>
</dbReference>
<evidence type="ECO:0000256" key="2">
    <source>
        <dbReference type="ARBA" id="ARBA00022679"/>
    </source>
</evidence>
<dbReference type="Pfam" id="PF03770">
    <property type="entry name" value="IPK"/>
    <property type="match status" value="1"/>
</dbReference>
<dbReference type="GO" id="GO:0000828">
    <property type="term" value="F:inositol hexakisphosphate kinase activity"/>
    <property type="evidence" value="ECO:0007669"/>
    <property type="project" value="TreeGrafter"/>
</dbReference>
<evidence type="ECO:0000256" key="1">
    <source>
        <dbReference type="ARBA" id="ARBA00007374"/>
    </source>
</evidence>
<dbReference type="GO" id="GO:0005634">
    <property type="term" value="C:nucleus"/>
    <property type="evidence" value="ECO:0007669"/>
    <property type="project" value="TreeGrafter"/>
</dbReference>
<accession>A0A5K1UYE1</accession>
<dbReference type="GO" id="GO:0046854">
    <property type="term" value="P:phosphatidylinositol phosphate biosynthetic process"/>
    <property type="evidence" value="ECO:0007669"/>
    <property type="project" value="TreeGrafter"/>
</dbReference>
<dbReference type="VEuPathDB" id="AmoebaDB:KM1_128310"/>
<protein>
    <recommendedName>
        <fullName evidence="4">Kinase</fullName>
        <ecNumber evidence="4">2.7.-.-</ecNumber>
    </recommendedName>
</protein>
<dbReference type="Gene3D" id="3.30.470.160">
    <property type="entry name" value="Inositol polyphosphate kinase"/>
    <property type="match status" value="1"/>
</dbReference>
<dbReference type="PANTHER" id="PTHR12400:SF21">
    <property type="entry name" value="KINASE"/>
    <property type="match status" value="1"/>
</dbReference>
<keyword evidence="2 4" id="KW-0808">Transferase</keyword>
<dbReference type="AlphaFoldDB" id="A0A5K1UYE1"/>
<evidence type="ECO:0000256" key="4">
    <source>
        <dbReference type="RuleBase" id="RU363090"/>
    </source>
</evidence>
<dbReference type="PANTHER" id="PTHR12400">
    <property type="entry name" value="INOSITOL POLYPHOSPHATE KINASE"/>
    <property type="match status" value="1"/>
</dbReference>
<dbReference type="Proteomes" id="UP000078387">
    <property type="component" value="Unassembled WGS sequence"/>
</dbReference>
<evidence type="ECO:0000313" key="5">
    <source>
        <dbReference type="EMBL" id="GAT94600.1"/>
    </source>
</evidence>
<dbReference type="EC" id="2.7.-.-" evidence="4"/>
<dbReference type="InterPro" id="IPR038286">
    <property type="entry name" value="IPK_sf"/>
</dbReference>